<dbReference type="InterPro" id="IPR006015">
    <property type="entry name" value="Universal_stress_UspA"/>
</dbReference>
<dbReference type="EMBL" id="VORX01000001">
    <property type="protein sequence ID" value="TXE10456.1"/>
    <property type="molecule type" value="Genomic_DNA"/>
</dbReference>
<dbReference type="PANTHER" id="PTHR46268">
    <property type="entry name" value="STRESS RESPONSE PROTEIN NHAX"/>
    <property type="match status" value="1"/>
</dbReference>
<evidence type="ECO:0000313" key="3">
    <source>
        <dbReference type="EMBL" id="TXE10456.1"/>
    </source>
</evidence>
<organism evidence="3 4">
    <name type="scientific">Gelidibacter salicanalis</name>
    <dbReference type="NCBI Taxonomy" id="291193"/>
    <lineage>
        <taxon>Bacteria</taxon>
        <taxon>Pseudomonadati</taxon>
        <taxon>Bacteroidota</taxon>
        <taxon>Flavobacteriia</taxon>
        <taxon>Flavobacteriales</taxon>
        <taxon>Flavobacteriaceae</taxon>
        <taxon>Gelidibacter</taxon>
    </lineage>
</organism>
<accession>A0A5C7ANU9</accession>
<evidence type="ECO:0000313" key="4">
    <source>
        <dbReference type="Proteomes" id="UP000321734"/>
    </source>
</evidence>
<name>A0A5C7ANU9_9FLAO</name>
<dbReference type="AlphaFoldDB" id="A0A5C7ANU9"/>
<dbReference type="CDD" id="cd00293">
    <property type="entry name" value="USP-like"/>
    <property type="match status" value="1"/>
</dbReference>
<dbReference type="InterPro" id="IPR006016">
    <property type="entry name" value="UspA"/>
</dbReference>
<feature type="domain" description="UspA" evidence="2">
    <location>
        <begin position="1"/>
        <end position="145"/>
    </location>
</feature>
<keyword evidence="4" id="KW-1185">Reference proteome</keyword>
<protein>
    <submittedName>
        <fullName evidence="3">Universal stress protein</fullName>
    </submittedName>
</protein>
<evidence type="ECO:0000259" key="2">
    <source>
        <dbReference type="Pfam" id="PF00582"/>
    </source>
</evidence>
<dbReference type="InterPro" id="IPR014729">
    <property type="entry name" value="Rossmann-like_a/b/a_fold"/>
</dbReference>
<dbReference type="PANTHER" id="PTHR46268:SF22">
    <property type="entry name" value="SENSOR PROTEIN KDPD-RELATED"/>
    <property type="match status" value="1"/>
</dbReference>
<evidence type="ECO:0000256" key="1">
    <source>
        <dbReference type="ARBA" id="ARBA00008791"/>
    </source>
</evidence>
<sequence>MKNILLLTDFSDPSKNAIAYALQLFSNTECTFHVLCVQDSSAYITDDVVSQATTSLYDSLVNKNRLKLIDYVAELESEFDTKSISFKVIVDYDSLIDAVQQNVTSNDIELIVMGTSGATGAKEVIFGSNTLQIVRNIQCNTLIVPKDYEYQHPKALLLALNPPDLLSGRTATDFFQFLQAHTLKLHVLRFTEDTERQDVHDQDTDVLNTQMHSTSYQYHQIAQVPMVYAVGTYLQTHAIDMIGLFAHRETFLERLFLGSATTEMCKHAEFPLLIFHT</sequence>
<dbReference type="OrthoDB" id="9788959at2"/>
<gene>
    <name evidence="3" type="ORF">ES711_00660</name>
</gene>
<reference evidence="3 4" key="1">
    <citation type="submission" date="2019-08" db="EMBL/GenBank/DDBJ databases">
        <title>Genome sequence of Gelidibacter salicanalis IC162T.</title>
        <authorList>
            <person name="Bowman J.P."/>
        </authorList>
    </citation>
    <scope>NUCLEOTIDE SEQUENCE [LARGE SCALE GENOMIC DNA]</scope>
    <source>
        <strain evidence="3 4">IC162</strain>
    </source>
</reference>
<dbReference type="RefSeq" id="WP_146888498.1">
    <property type="nucleotide sequence ID" value="NZ_VORX01000001.1"/>
</dbReference>
<comment type="caution">
    <text evidence="3">The sequence shown here is derived from an EMBL/GenBank/DDBJ whole genome shotgun (WGS) entry which is preliminary data.</text>
</comment>
<comment type="similarity">
    <text evidence="1">Belongs to the universal stress protein A family.</text>
</comment>
<dbReference type="PRINTS" id="PR01438">
    <property type="entry name" value="UNVRSLSTRESS"/>
</dbReference>
<dbReference type="Pfam" id="PF00582">
    <property type="entry name" value="Usp"/>
    <property type="match status" value="1"/>
</dbReference>
<dbReference type="SUPFAM" id="SSF52402">
    <property type="entry name" value="Adenine nucleotide alpha hydrolases-like"/>
    <property type="match status" value="2"/>
</dbReference>
<dbReference type="Proteomes" id="UP000321734">
    <property type="component" value="Unassembled WGS sequence"/>
</dbReference>
<dbReference type="Gene3D" id="3.40.50.620">
    <property type="entry name" value="HUPs"/>
    <property type="match status" value="2"/>
</dbReference>
<proteinExistence type="inferred from homology"/>